<comment type="caution">
    <text evidence="2">The sequence shown here is derived from an EMBL/GenBank/DDBJ whole genome shotgun (WGS) entry which is preliminary data.</text>
</comment>
<gene>
    <name evidence="2" type="ORF">I8531_003074</name>
</gene>
<protein>
    <submittedName>
        <fullName evidence="2">DUF2931 family protein</fullName>
    </submittedName>
</protein>
<evidence type="ECO:0000313" key="3">
    <source>
        <dbReference type="Proteomes" id="UP000867740"/>
    </source>
</evidence>
<dbReference type="Pfam" id="PF11153">
    <property type="entry name" value="DUF2931"/>
    <property type="match status" value="1"/>
</dbReference>
<keyword evidence="1" id="KW-0732">Signal</keyword>
<feature type="signal peptide" evidence="1">
    <location>
        <begin position="1"/>
        <end position="22"/>
    </location>
</feature>
<accession>A0A9P3T8L1</accession>
<dbReference type="PROSITE" id="PS51257">
    <property type="entry name" value="PROKAR_LIPOPROTEIN"/>
    <property type="match status" value="1"/>
</dbReference>
<feature type="chain" id="PRO_5040249359" evidence="1">
    <location>
        <begin position="23"/>
        <end position="223"/>
    </location>
</feature>
<dbReference type="RefSeq" id="WP_047370253.1">
    <property type="nucleotide sequence ID" value="NZ_CABMNU010000005.1"/>
</dbReference>
<reference evidence="2" key="1">
    <citation type="journal article" date="2018" name="Genome Biol.">
        <title>SKESA: strategic k-mer extension for scrupulous assemblies.</title>
        <authorList>
            <person name="Souvorov A."/>
            <person name="Agarwala R."/>
            <person name="Lipman D.J."/>
        </authorList>
    </citation>
    <scope>NUCLEOTIDE SEQUENCE</scope>
    <source>
        <strain evidence="2">CAVp300</strain>
    </source>
</reference>
<evidence type="ECO:0000256" key="1">
    <source>
        <dbReference type="SAM" id="SignalP"/>
    </source>
</evidence>
<dbReference type="Proteomes" id="UP000867740">
    <property type="component" value="Unassembled WGS sequence"/>
</dbReference>
<reference evidence="2" key="2">
    <citation type="submission" date="2020-10" db="EMBL/GenBank/DDBJ databases">
        <authorList>
            <consortium name="NCBI Pathogen Detection Project"/>
        </authorList>
    </citation>
    <scope>NUCLEOTIDE SEQUENCE</scope>
    <source>
        <strain evidence="2">CAVp300</strain>
    </source>
</reference>
<organism evidence="2 3">
    <name type="scientific">Kluyvera intermedia</name>
    <name type="common">Enterobacter intermedius</name>
    <dbReference type="NCBI Taxonomy" id="61648"/>
    <lineage>
        <taxon>Bacteria</taxon>
        <taxon>Pseudomonadati</taxon>
        <taxon>Pseudomonadota</taxon>
        <taxon>Gammaproteobacteria</taxon>
        <taxon>Enterobacterales</taxon>
        <taxon>Enterobacteriaceae</taxon>
        <taxon>Kluyvera</taxon>
    </lineage>
</organism>
<proteinExistence type="predicted"/>
<dbReference type="InterPro" id="IPR021326">
    <property type="entry name" value="DUF2931"/>
</dbReference>
<name>A0A9P3T8L1_KLUIN</name>
<dbReference type="EMBL" id="DACSUM010000025">
    <property type="protein sequence ID" value="HAT3582749.1"/>
    <property type="molecule type" value="Genomic_DNA"/>
</dbReference>
<evidence type="ECO:0000313" key="2">
    <source>
        <dbReference type="EMBL" id="HAT3582749.1"/>
    </source>
</evidence>
<dbReference type="AlphaFoldDB" id="A0A9P3T8L1"/>
<sequence>MTRKTPAALILLVALSGCQARAPQTPEETGEMPYGKWQFAFFTPHALPAFVTRALIIDSEDIVYTFNTLDRAPGYPGTIGTWNNRVRMHAHFNKARHPPAMMLFCWDSVIDKKTYETRIVFDKSIYDTMMTPTGKDRLGNTAWYKTLLIGLAPEGKVRIWLQNSAAGDNLPVQQRRLTTLSGEDLDACKQVPTLIDFNYSIPDGYDQYVKDFIEGKTYPYGRW</sequence>